<comment type="caution">
    <text evidence="1">The sequence shown here is derived from an EMBL/GenBank/DDBJ whole genome shotgun (WGS) entry which is preliminary data.</text>
</comment>
<organism evidence="1 2">
    <name type="scientific">Mycolicibacterium brisbanense</name>
    <dbReference type="NCBI Taxonomy" id="146020"/>
    <lineage>
        <taxon>Bacteria</taxon>
        <taxon>Bacillati</taxon>
        <taxon>Actinomycetota</taxon>
        <taxon>Actinomycetes</taxon>
        <taxon>Mycobacteriales</taxon>
        <taxon>Mycobacteriaceae</taxon>
        <taxon>Mycolicibacterium</taxon>
    </lineage>
</organism>
<dbReference type="OrthoDB" id="4565362at2"/>
<gene>
    <name evidence="1" type="ORF">RMCB_3006</name>
</gene>
<dbReference type="SUPFAM" id="SSF88659">
    <property type="entry name" value="Sigma3 and sigma4 domains of RNA polymerase sigma factors"/>
    <property type="match status" value="1"/>
</dbReference>
<dbReference type="InterPro" id="IPR036388">
    <property type="entry name" value="WH-like_DNA-bd_sf"/>
</dbReference>
<evidence type="ECO:0008006" key="3">
    <source>
        <dbReference type="Google" id="ProtNLM"/>
    </source>
</evidence>
<accession>A0A124DZZ5</accession>
<protein>
    <recommendedName>
        <fullName evidence="3">RNA polymerase sigma factor 70 region 4 type 2 domain-containing protein</fullName>
    </recommendedName>
</protein>
<dbReference type="Gene3D" id="1.10.10.10">
    <property type="entry name" value="Winged helix-like DNA-binding domain superfamily/Winged helix DNA-binding domain"/>
    <property type="match status" value="1"/>
</dbReference>
<keyword evidence="2" id="KW-1185">Reference proteome</keyword>
<proteinExistence type="predicted"/>
<dbReference type="InterPro" id="IPR013324">
    <property type="entry name" value="RNA_pol_sigma_r3/r4-like"/>
</dbReference>
<name>A0A124DZZ5_9MYCO</name>
<dbReference type="AlphaFoldDB" id="A0A124DZZ5"/>
<evidence type="ECO:0000313" key="2">
    <source>
        <dbReference type="Proteomes" id="UP000069620"/>
    </source>
</evidence>
<dbReference type="STRING" id="146020.RMCB_3006"/>
<reference evidence="2" key="1">
    <citation type="journal article" date="2016" name="Genome Announc.">
        <title>Draft Genome Sequences of Five Rapidly Growing Mycobacterium Species, M. thermoresistibile, M. fortuitum subsp. acetamidolyticum, M. canariasense, M. brisbanense, and M. novocastrense.</title>
        <authorList>
            <person name="Katahira K."/>
            <person name="Ogura Y."/>
            <person name="Gotoh Y."/>
            <person name="Hayashi T."/>
        </authorList>
    </citation>
    <scope>NUCLEOTIDE SEQUENCE [LARGE SCALE GENOMIC DNA]</scope>
    <source>
        <strain evidence="2">JCM15654</strain>
    </source>
</reference>
<reference evidence="2" key="2">
    <citation type="submission" date="2016-02" db="EMBL/GenBank/DDBJ databases">
        <title>Draft genome sequence of five rapidly growing Mycobacterium species.</title>
        <authorList>
            <person name="Katahira K."/>
            <person name="Gotou Y."/>
            <person name="Iida K."/>
            <person name="Ogura Y."/>
            <person name="Hayashi T."/>
        </authorList>
    </citation>
    <scope>NUCLEOTIDE SEQUENCE [LARGE SCALE GENOMIC DNA]</scope>
    <source>
        <strain evidence="2">JCM15654</strain>
    </source>
</reference>
<sequence>MPDTYQTALSRLPEAHARLLRLVAAGRPDDEICRELGIEPEGLNPLLDLARRKLRRELTRE</sequence>
<evidence type="ECO:0000313" key="1">
    <source>
        <dbReference type="EMBL" id="GAS88910.1"/>
    </source>
</evidence>
<dbReference type="RefSeq" id="WP_062829381.1">
    <property type="nucleotide sequence ID" value="NZ_BCSX01000024.1"/>
</dbReference>
<dbReference type="Proteomes" id="UP000069620">
    <property type="component" value="Unassembled WGS sequence"/>
</dbReference>
<dbReference type="EMBL" id="BCSX01000024">
    <property type="protein sequence ID" value="GAS88910.1"/>
    <property type="molecule type" value="Genomic_DNA"/>
</dbReference>